<evidence type="ECO:0000256" key="1">
    <source>
        <dbReference type="RuleBase" id="RU004003"/>
    </source>
</evidence>
<dbReference type="EMBL" id="JAUYZK010000003">
    <property type="protein sequence ID" value="MDP2538749.1"/>
    <property type="molecule type" value="Genomic_DNA"/>
</dbReference>
<dbReference type="PANTHER" id="PTHR30332">
    <property type="entry name" value="PROBABLE GENERAL SECRETION PATHWAY PROTEIN D"/>
    <property type="match status" value="1"/>
</dbReference>
<sequence length="461" mass="50734">MAKTILTNIILWMLVLCFANAEEIIMQKGKSKVFSTTKDISTVFTSDPKIVDYKIINNKKVVIYANDNGFADVKIFGKELLVSLQISVDPYAKDLDKISKLIESKLPDSSIKITKLGIPGEQGYVITGVVTDEGSRDSAYNMAALALGLELEKKEKDAISADRTSQRTSSEGDKEDNSLDFLARYETPFLIDKLKIKLPNQVNVKLIVADIEKNLVAKLGLDFNAGTYALPLITNGVLGLSQFNMIAIVDAFKDEQMAKILAEPNLSVLSGENAQFSVTGQYTPITNSVTYGGQPVSSPGTAKDYGISLTIQPKVESNEKITVRISQEVSNIQSIIEKNGASAANLKKRRAESVFQVANGESFIIGGLLDERDNENVRSVPFLGDIPLIGALFRKTSITRSKTELIIIATVTLAHPVSKDISINTYEPRSIAESFFNFPYHKIQNDKEEIKIFFQNIGFIK</sequence>
<dbReference type="Pfam" id="PF00263">
    <property type="entry name" value="Secretin"/>
    <property type="match status" value="1"/>
</dbReference>
<name>A0AA90PKC6_9HELI</name>
<organism evidence="5 6">
    <name type="scientific">Helicobacter cappadocius</name>
    <dbReference type="NCBI Taxonomy" id="3063998"/>
    <lineage>
        <taxon>Bacteria</taxon>
        <taxon>Pseudomonadati</taxon>
        <taxon>Campylobacterota</taxon>
        <taxon>Epsilonproteobacteria</taxon>
        <taxon>Campylobacterales</taxon>
        <taxon>Helicobacteraceae</taxon>
        <taxon>Helicobacter</taxon>
    </lineage>
</organism>
<evidence type="ECO:0000313" key="4">
    <source>
        <dbReference type="EMBL" id="MDO7253125.1"/>
    </source>
</evidence>
<dbReference type="Pfam" id="PF13629">
    <property type="entry name" value="T2SS-T3SS_pil_N"/>
    <property type="match status" value="1"/>
</dbReference>
<dbReference type="InterPro" id="IPR050810">
    <property type="entry name" value="Bact_Secretion_Sys_Channel"/>
</dbReference>
<evidence type="ECO:0000259" key="3">
    <source>
        <dbReference type="Pfam" id="PF13629"/>
    </source>
</evidence>
<accession>A0AA90PKC6</accession>
<dbReference type="PANTHER" id="PTHR30332:SF17">
    <property type="entry name" value="TYPE IV PILIATION SYSTEM PROTEIN DR_0774-RELATED"/>
    <property type="match status" value="1"/>
</dbReference>
<proteinExistence type="inferred from homology"/>
<dbReference type="InterPro" id="IPR032789">
    <property type="entry name" value="T2SS-T3SS_pil_N"/>
</dbReference>
<dbReference type="PRINTS" id="PR00811">
    <property type="entry name" value="BCTERIALGSPD"/>
</dbReference>
<comment type="caution">
    <text evidence="5">The sequence shown here is derived from an EMBL/GenBank/DDBJ whole genome shotgun (WGS) entry which is preliminary data.</text>
</comment>
<feature type="domain" description="Type II/III secretion system secretin-like" evidence="2">
    <location>
        <begin position="252"/>
        <end position="412"/>
    </location>
</feature>
<gene>
    <name evidence="4" type="ORF">Q5I04_04275</name>
    <name evidence="5" type="ORF">Q5I06_02990</name>
</gene>
<dbReference type="Proteomes" id="UP001240777">
    <property type="component" value="Unassembled WGS sequence"/>
</dbReference>
<evidence type="ECO:0000313" key="7">
    <source>
        <dbReference type="Proteomes" id="UP001240777"/>
    </source>
</evidence>
<protein>
    <submittedName>
        <fullName evidence="5">Pilus assembly protein N-terminal domain-containing protein</fullName>
    </submittedName>
</protein>
<evidence type="ECO:0000313" key="6">
    <source>
        <dbReference type="Proteomes" id="UP001177258"/>
    </source>
</evidence>
<reference evidence="4" key="2">
    <citation type="submission" date="2023-07" db="EMBL/GenBank/DDBJ databases">
        <authorList>
            <person name="Aydin F."/>
            <person name="Tarhane S."/>
            <person name="Saticioglu I.B."/>
            <person name="Karakaya E."/>
            <person name="Abay S."/>
            <person name="Guran O."/>
            <person name="Bozkurt E."/>
            <person name="Uzum N."/>
            <person name="Olgun K."/>
            <person name="Jablonski D."/>
        </authorList>
    </citation>
    <scope>NUCLEOTIDE SEQUENCE</scope>
    <source>
        <strain evidence="4">Faydin-H75</strain>
    </source>
</reference>
<reference evidence="4 6" key="3">
    <citation type="journal article" date="2024" name="Syst. Appl. Microbiol.">
        <title>Helicobacter cappadocius sp. nov., from lizards: The first psychrotrophic Helicobacter species.</title>
        <authorList>
            <person name="Aydin F."/>
            <person name="Tarhane S."/>
            <person name="Karakaya E."/>
            <person name="Abay S."/>
            <person name="Kayman T."/>
            <person name="Guran O."/>
            <person name="Bozkurt E."/>
            <person name="Uzum N."/>
            <person name="Avci A."/>
            <person name="Olgun K."/>
            <person name="Jablonski D."/>
            <person name="Guran C."/>
            <person name="Burcin Saticioglu I."/>
        </authorList>
    </citation>
    <scope>NUCLEOTIDE SEQUENCE [LARGE SCALE GENOMIC DNA]</scope>
    <source>
        <strain evidence="4">Faydin-H75</strain>
        <strain evidence="6">faydin-H76</strain>
    </source>
</reference>
<reference evidence="5 7" key="1">
    <citation type="submission" date="2023-07" db="EMBL/GenBank/DDBJ databases">
        <title>Unpublished Manusciprt.</title>
        <authorList>
            <person name="Aydin F."/>
            <person name="Tarhane S."/>
            <person name="Saticioglu I.B."/>
            <person name="Karakaya E."/>
            <person name="Abay S."/>
            <person name="Guran O."/>
            <person name="Bozkurt E."/>
            <person name="Uzum N."/>
            <person name="Olgun K."/>
            <person name="Jablonski D."/>
        </authorList>
    </citation>
    <scope>NUCLEOTIDE SEQUENCE</scope>
    <source>
        <strain evidence="7">faydin-H75</strain>
        <strain evidence="5">Faydin-H76</strain>
    </source>
</reference>
<dbReference type="GO" id="GO:0015627">
    <property type="term" value="C:type II protein secretion system complex"/>
    <property type="evidence" value="ECO:0007669"/>
    <property type="project" value="TreeGrafter"/>
</dbReference>
<keyword evidence="7" id="KW-1185">Reference proteome</keyword>
<dbReference type="GO" id="GO:0009306">
    <property type="term" value="P:protein secretion"/>
    <property type="evidence" value="ECO:0007669"/>
    <property type="project" value="InterPro"/>
</dbReference>
<dbReference type="EMBL" id="JAUPEV010000005">
    <property type="protein sequence ID" value="MDO7253125.1"/>
    <property type="molecule type" value="Genomic_DNA"/>
</dbReference>
<comment type="similarity">
    <text evidence="1">Belongs to the bacterial secretin family.</text>
</comment>
<dbReference type="Proteomes" id="UP001177258">
    <property type="component" value="Unassembled WGS sequence"/>
</dbReference>
<dbReference type="AlphaFoldDB" id="A0AA90PKC6"/>
<dbReference type="InterPro" id="IPR001775">
    <property type="entry name" value="GspD/PilQ"/>
</dbReference>
<dbReference type="InterPro" id="IPR004846">
    <property type="entry name" value="T2SS/T3SS_dom"/>
</dbReference>
<dbReference type="RefSeq" id="WP_305516967.1">
    <property type="nucleotide sequence ID" value="NZ_JAUPEV010000005.1"/>
</dbReference>
<evidence type="ECO:0000259" key="2">
    <source>
        <dbReference type="Pfam" id="PF00263"/>
    </source>
</evidence>
<evidence type="ECO:0000313" key="5">
    <source>
        <dbReference type="EMBL" id="MDP2538749.1"/>
    </source>
</evidence>
<feature type="domain" description="Pilus formation protein N-terminal" evidence="3">
    <location>
        <begin position="21"/>
        <end position="80"/>
    </location>
</feature>